<evidence type="ECO:0000259" key="1">
    <source>
        <dbReference type="PROSITE" id="PS50878"/>
    </source>
</evidence>
<dbReference type="AlphaFoldDB" id="A0A183A1T8"/>
<dbReference type="EMBL" id="UZAN01004127">
    <property type="protein sequence ID" value="VDP30961.1"/>
    <property type="molecule type" value="Genomic_DNA"/>
</dbReference>
<evidence type="ECO:0000313" key="4">
    <source>
        <dbReference type="WBParaSite" id="ECPE_0000092301-mRNA-1"/>
    </source>
</evidence>
<name>A0A183A1T8_9TREM</name>
<reference evidence="2 3" key="2">
    <citation type="submission" date="2018-11" db="EMBL/GenBank/DDBJ databases">
        <authorList>
            <consortium name="Pathogen Informatics"/>
        </authorList>
    </citation>
    <scope>NUCLEOTIDE SEQUENCE [LARGE SCALE GENOMIC DNA]</scope>
    <source>
        <strain evidence="2 3">Egypt</strain>
    </source>
</reference>
<dbReference type="OrthoDB" id="6243574at2759"/>
<organism evidence="4">
    <name type="scientific">Echinostoma caproni</name>
    <dbReference type="NCBI Taxonomy" id="27848"/>
    <lineage>
        <taxon>Eukaryota</taxon>
        <taxon>Metazoa</taxon>
        <taxon>Spiralia</taxon>
        <taxon>Lophotrochozoa</taxon>
        <taxon>Platyhelminthes</taxon>
        <taxon>Trematoda</taxon>
        <taxon>Digenea</taxon>
        <taxon>Plagiorchiida</taxon>
        <taxon>Echinostomata</taxon>
        <taxon>Echinostomatoidea</taxon>
        <taxon>Echinostomatidae</taxon>
        <taxon>Echinostoma</taxon>
    </lineage>
</organism>
<dbReference type="Proteomes" id="UP000272942">
    <property type="component" value="Unassembled WGS sequence"/>
</dbReference>
<proteinExistence type="predicted"/>
<accession>A0A183A1T8</accession>
<evidence type="ECO:0000313" key="3">
    <source>
        <dbReference type="Proteomes" id="UP000272942"/>
    </source>
</evidence>
<dbReference type="PROSITE" id="PS50878">
    <property type="entry name" value="RT_POL"/>
    <property type="match status" value="1"/>
</dbReference>
<keyword evidence="3" id="KW-1185">Reference proteome</keyword>
<reference evidence="4" key="1">
    <citation type="submission" date="2016-06" db="UniProtKB">
        <authorList>
            <consortium name="WormBaseParasite"/>
        </authorList>
    </citation>
    <scope>IDENTIFICATION</scope>
</reference>
<dbReference type="PANTHER" id="PTHR33332">
    <property type="entry name" value="REVERSE TRANSCRIPTASE DOMAIN-CONTAINING PROTEIN"/>
    <property type="match status" value="1"/>
</dbReference>
<dbReference type="WBParaSite" id="ECPE_0000092301-mRNA-1">
    <property type="protein sequence ID" value="ECPE_0000092301-mRNA-1"/>
    <property type="gene ID" value="ECPE_0000092301"/>
</dbReference>
<sequence length="228" mass="25912">MNPRLVTMFNDSLNTGRIPEDWKHTTVVPIFKEVNQSDPSNYRPSSLTSIVAKLLERILRDYISAHLLQIVFLCNAQHGFIKGISCLTYLLCFLDVLTQKLDEGTEVEVCYLDFQKALDSVNHRLLDFKPRETGLNPKVGNWFRAFLSGRTYKVRVRGCLSEVGSPTNKGPQGSILGPLLLLVYVNDIISGLEKPCFLYADDIKLVKNPDDRYSLQSDILKICEWSQK</sequence>
<dbReference type="InterPro" id="IPR000477">
    <property type="entry name" value="RT_dom"/>
</dbReference>
<dbReference type="Pfam" id="PF00078">
    <property type="entry name" value="RVT_1"/>
    <property type="match status" value="1"/>
</dbReference>
<protein>
    <submittedName>
        <fullName evidence="4">Reverse transcriptase domain-containing protein</fullName>
    </submittedName>
</protein>
<feature type="domain" description="Reverse transcriptase" evidence="1">
    <location>
        <begin position="11"/>
        <end position="228"/>
    </location>
</feature>
<dbReference type="CDD" id="cd01650">
    <property type="entry name" value="RT_nLTR_like"/>
    <property type="match status" value="1"/>
</dbReference>
<evidence type="ECO:0000313" key="2">
    <source>
        <dbReference type="EMBL" id="VDP30961.1"/>
    </source>
</evidence>
<gene>
    <name evidence="2" type="ORF">ECPE_LOCUS923</name>
</gene>